<keyword evidence="3" id="KW-1185">Reference proteome</keyword>
<comment type="caution">
    <text evidence="2">The sequence shown here is derived from an EMBL/GenBank/DDBJ whole genome shotgun (WGS) entry which is preliminary data.</text>
</comment>
<organism evidence="2 3">
    <name type="scientific">Parnassius mnemosyne</name>
    <name type="common">clouded apollo</name>
    <dbReference type="NCBI Taxonomy" id="213953"/>
    <lineage>
        <taxon>Eukaryota</taxon>
        <taxon>Metazoa</taxon>
        <taxon>Ecdysozoa</taxon>
        <taxon>Arthropoda</taxon>
        <taxon>Hexapoda</taxon>
        <taxon>Insecta</taxon>
        <taxon>Pterygota</taxon>
        <taxon>Neoptera</taxon>
        <taxon>Endopterygota</taxon>
        <taxon>Lepidoptera</taxon>
        <taxon>Glossata</taxon>
        <taxon>Ditrysia</taxon>
        <taxon>Papilionoidea</taxon>
        <taxon>Papilionidae</taxon>
        <taxon>Parnassiinae</taxon>
        <taxon>Parnassini</taxon>
        <taxon>Parnassius</taxon>
        <taxon>Driopa</taxon>
    </lineage>
</organism>
<accession>A0AAV1KK08</accession>
<dbReference type="Pfam" id="PF05699">
    <property type="entry name" value="Dimer_Tnp_hAT"/>
    <property type="match status" value="1"/>
</dbReference>
<sequence length="123" mass="14100">MFFGLIWWAANDTQYHNLSKFAKIYQHPAAVAVCTAKNFSEAGLVYKNRRNRLLPFNAEKIVFMHQPEKILFLLHINDMLQTGSIHCYANDSTGDALYICRAKISLENVAEYRSKLVLKSSLC</sequence>
<dbReference type="SUPFAM" id="SSF53098">
    <property type="entry name" value="Ribonuclease H-like"/>
    <property type="match status" value="1"/>
</dbReference>
<dbReference type="AlphaFoldDB" id="A0AAV1KK08"/>
<reference evidence="2 3" key="1">
    <citation type="submission" date="2023-11" db="EMBL/GenBank/DDBJ databases">
        <authorList>
            <person name="Hedman E."/>
            <person name="Englund M."/>
            <person name="Stromberg M."/>
            <person name="Nyberg Akerstrom W."/>
            <person name="Nylinder S."/>
            <person name="Jareborg N."/>
            <person name="Kallberg Y."/>
            <person name="Kronander E."/>
        </authorList>
    </citation>
    <scope>NUCLEOTIDE SEQUENCE [LARGE SCALE GENOMIC DNA]</scope>
</reference>
<evidence type="ECO:0000313" key="3">
    <source>
        <dbReference type="Proteomes" id="UP001314205"/>
    </source>
</evidence>
<evidence type="ECO:0000259" key="1">
    <source>
        <dbReference type="Pfam" id="PF05699"/>
    </source>
</evidence>
<name>A0AAV1KK08_9NEOP</name>
<feature type="domain" description="HAT C-terminal dimerisation" evidence="1">
    <location>
        <begin position="5"/>
        <end position="66"/>
    </location>
</feature>
<proteinExistence type="predicted"/>
<dbReference type="InterPro" id="IPR012337">
    <property type="entry name" value="RNaseH-like_sf"/>
</dbReference>
<dbReference type="GO" id="GO:0046983">
    <property type="term" value="F:protein dimerization activity"/>
    <property type="evidence" value="ECO:0007669"/>
    <property type="project" value="InterPro"/>
</dbReference>
<dbReference type="Proteomes" id="UP001314205">
    <property type="component" value="Unassembled WGS sequence"/>
</dbReference>
<dbReference type="EMBL" id="CAVLGL010000035">
    <property type="protein sequence ID" value="CAK1582137.1"/>
    <property type="molecule type" value="Genomic_DNA"/>
</dbReference>
<evidence type="ECO:0000313" key="2">
    <source>
        <dbReference type="EMBL" id="CAK1582137.1"/>
    </source>
</evidence>
<dbReference type="InterPro" id="IPR008906">
    <property type="entry name" value="HATC_C_dom"/>
</dbReference>
<gene>
    <name evidence="2" type="ORF">PARMNEM_LOCUS3712</name>
</gene>
<protein>
    <recommendedName>
        <fullName evidence="1">HAT C-terminal dimerisation domain-containing protein</fullName>
    </recommendedName>
</protein>